<organism evidence="8 9">
    <name type="scientific">Nocardioides thalensis</name>
    <dbReference type="NCBI Taxonomy" id="1914755"/>
    <lineage>
        <taxon>Bacteria</taxon>
        <taxon>Bacillati</taxon>
        <taxon>Actinomycetota</taxon>
        <taxon>Actinomycetes</taxon>
        <taxon>Propionibacteriales</taxon>
        <taxon>Nocardioidaceae</taxon>
        <taxon>Nocardioides</taxon>
    </lineage>
</organism>
<dbReference type="PANTHER" id="PTHR30287">
    <property type="entry name" value="MEMBRANE COMPONENT OF PREDICTED ABC SUPERFAMILY METABOLITE UPTAKE TRANSPORTER"/>
    <property type="match status" value="1"/>
</dbReference>
<feature type="domain" description="ABC3 transporter permease C-terminal" evidence="7">
    <location>
        <begin position="518"/>
        <end position="620"/>
    </location>
</feature>
<feature type="domain" description="ABC3 transporter permease C-terminal" evidence="7">
    <location>
        <begin position="67"/>
        <end position="188"/>
    </location>
</feature>
<feature type="transmembrane region" description="Helical" evidence="6">
    <location>
        <begin position="560"/>
        <end position="585"/>
    </location>
</feature>
<evidence type="ECO:0000313" key="8">
    <source>
        <dbReference type="EMBL" id="NYJ03026.1"/>
    </source>
</evidence>
<feature type="transmembrane region" description="Helical" evidence="6">
    <location>
        <begin position="111"/>
        <end position="138"/>
    </location>
</feature>
<keyword evidence="5 6" id="KW-0472">Membrane</keyword>
<evidence type="ECO:0000256" key="6">
    <source>
        <dbReference type="SAM" id="Phobius"/>
    </source>
</evidence>
<feature type="transmembrane region" description="Helical" evidence="6">
    <location>
        <begin position="507"/>
        <end position="529"/>
    </location>
</feature>
<reference evidence="8 9" key="1">
    <citation type="submission" date="2020-07" db="EMBL/GenBank/DDBJ databases">
        <title>Sequencing the genomes of 1000 actinobacteria strains.</title>
        <authorList>
            <person name="Klenk H.-P."/>
        </authorList>
    </citation>
    <scope>NUCLEOTIDE SEQUENCE [LARGE SCALE GENOMIC DNA]</scope>
    <source>
        <strain evidence="8 9">DSM 103833</strain>
    </source>
</reference>
<dbReference type="RefSeq" id="WP_179669322.1">
    <property type="nucleotide sequence ID" value="NZ_JACCFP010000001.1"/>
</dbReference>
<dbReference type="PANTHER" id="PTHR30287:SF1">
    <property type="entry name" value="INNER MEMBRANE PROTEIN"/>
    <property type="match status" value="1"/>
</dbReference>
<dbReference type="GO" id="GO:0005886">
    <property type="term" value="C:plasma membrane"/>
    <property type="evidence" value="ECO:0007669"/>
    <property type="project" value="UniProtKB-SubCell"/>
</dbReference>
<feature type="transmembrane region" description="Helical" evidence="6">
    <location>
        <begin position="158"/>
        <end position="177"/>
    </location>
</feature>
<dbReference type="InterPro" id="IPR038766">
    <property type="entry name" value="Membrane_comp_ABC_pdt"/>
</dbReference>
<dbReference type="Pfam" id="PF02687">
    <property type="entry name" value="FtsX"/>
    <property type="match status" value="2"/>
</dbReference>
<keyword evidence="3 6" id="KW-0812">Transmembrane</keyword>
<evidence type="ECO:0000313" key="9">
    <source>
        <dbReference type="Proteomes" id="UP000530424"/>
    </source>
</evidence>
<feature type="transmembrane region" description="Helical" evidence="6">
    <location>
        <begin position="287"/>
        <end position="312"/>
    </location>
</feature>
<dbReference type="EMBL" id="JACCFP010000001">
    <property type="protein sequence ID" value="NYJ03026.1"/>
    <property type="molecule type" value="Genomic_DNA"/>
</dbReference>
<feature type="transmembrane region" description="Helical" evidence="6">
    <location>
        <begin position="21"/>
        <end position="45"/>
    </location>
</feature>
<sequence length="637" mass="66005">MILRLSRQNVRQTWPAYLGAFVALVFGVVLLGVTVALIGAVARSAEADDVTLAERTELNDLSSMFGTMSGISLFMAVFVVGSTFGFVVATRRRELGLARLIGATPRQVRRMILLESGVVAVAASVVGALASTALTPVALWAIRAYGLTDLHLDAPPAWLAWSIAVPVGVAVALMGAWRSSKRASRVPPAAALREANVERRRPGVVQLLVALVCAAAVVAVAVVARDMPPLFAMVVAIFLPELLVIGVMCVGTLLLPASARLLARPFVGAHVTARLARDQLTAASRTTAALAAPVVAISGIACSLIVTLSFVADWTTAQDRAQLEAPLVVATGGNAEVADSVAADPAVAVADERRRVGLTVRGEREDVDVVDLEDAGAARGLRAVRGSLDDLHGATIAVSETWTTDAGGDVGDTLPARVAGKEVRLRIAAVVPDAPGLYGEMLVPEDLVAPLVAETPPELVFVVPEDDENPEEVRAALVAGMPDGGRVLTAEEYLAENDAASRRANSFGLWILLGPAGLYAAIAMVNATLVGASQRRRQDAVIRLLGATPRQVRHAAMWEAAFIGGAGLVIGGLIAAFCAGVVRLAVDRDVPGAATTIPWPAVLGIGGTCLLLVVTAALAGARVHVVAGRNVPEPDPA</sequence>
<keyword evidence="9" id="KW-1185">Reference proteome</keyword>
<comment type="caution">
    <text evidence="8">The sequence shown here is derived from an EMBL/GenBank/DDBJ whole genome shotgun (WGS) entry which is preliminary data.</text>
</comment>
<keyword evidence="2" id="KW-1003">Cell membrane</keyword>
<evidence type="ECO:0000256" key="5">
    <source>
        <dbReference type="ARBA" id="ARBA00023136"/>
    </source>
</evidence>
<comment type="subcellular location">
    <subcellularLocation>
        <location evidence="1">Cell membrane</location>
        <topology evidence="1">Multi-pass membrane protein</topology>
    </subcellularLocation>
</comment>
<proteinExistence type="predicted"/>
<dbReference type="AlphaFoldDB" id="A0A853C7N8"/>
<dbReference type="Proteomes" id="UP000530424">
    <property type="component" value="Unassembled WGS sequence"/>
</dbReference>
<name>A0A853C7N8_9ACTN</name>
<dbReference type="InterPro" id="IPR003838">
    <property type="entry name" value="ABC3_permease_C"/>
</dbReference>
<evidence type="ECO:0000259" key="7">
    <source>
        <dbReference type="Pfam" id="PF02687"/>
    </source>
</evidence>
<gene>
    <name evidence="8" type="ORF">HNR19_003724</name>
</gene>
<evidence type="ECO:0000256" key="2">
    <source>
        <dbReference type="ARBA" id="ARBA00022475"/>
    </source>
</evidence>
<evidence type="ECO:0000256" key="4">
    <source>
        <dbReference type="ARBA" id="ARBA00022989"/>
    </source>
</evidence>
<keyword evidence="4 6" id="KW-1133">Transmembrane helix</keyword>
<evidence type="ECO:0000256" key="1">
    <source>
        <dbReference type="ARBA" id="ARBA00004651"/>
    </source>
</evidence>
<protein>
    <submittedName>
        <fullName evidence="8">Putative ABC transport system permease protein</fullName>
    </submittedName>
</protein>
<accession>A0A853C7N8</accession>
<evidence type="ECO:0000256" key="3">
    <source>
        <dbReference type="ARBA" id="ARBA00022692"/>
    </source>
</evidence>
<feature type="transmembrane region" description="Helical" evidence="6">
    <location>
        <begin position="203"/>
        <end position="224"/>
    </location>
</feature>
<feature type="transmembrane region" description="Helical" evidence="6">
    <location>
        <begin position="597"/>
        <end position="619"/>
    </location>
</feature>
<feature type="transmembrane region" description="Helical" evidence="6">
    <location>
        <begin position="230"/>
        <end position="255"/>
    </location>
</feature>
<feature type="transmembrane region" description="Helical" evidence="6">
    <location>
        <begin position="65"/>
        <end position="90"/>
    </location>
</feature>